<dbReference type="RefSeq" id="WP_220611427.1">
    <property type="nucleotide sequence ID" value="NZ_CP080598.1"/>
</dbReference>
<name>A0ABX8X4R0_9CYAN</name>
<reference evidence="1 2" key="1">
    <citation type="journal article" date="2022" name="J. Am. Chem. Soc.">
        <title>Biosynthesis of Guanitoxin Enables Global Environmental Detection in Freshwater Cyanobacteria.</title>
        <authorList>
            <person name="Lima S.T."/>
            <person name="Fallon T.R."/>
            <person name="Cordoza J.L."/>
            <person name="Chekan J.R."/>
            <person name="Delbaje E."/>
            <person name="Hopiavuori A.R."/>
            <person name="Alvarenga D.O."/>
            <person name="Wood S.M."/>
            <person name="Luhavaya H."/>
            <person name="Baumgartner J.T."/>
            <person name="Dorr F.A."/>
            <person name="Etchegaray A."/>
            <person name="Pinto E."/>
            <person name="McKinnie S.M.K."/>
            <person name="Fiore M.F."/>
            <person name="Moore B.S."/>
        </authorList>
    </citation>
    <scope>NUCLEOTIDE SEQUENCE [LARGE SCALE GENOMIC DNA]</scope>
    <source>
        <strain evidence="1 2">ITEP-024</strain>
    </source>
</reference>
<accession>A0ABX8X4R0</accession>
<evidence type="ECO:0000313" key="1">
    <source>
        <dbReference type="EMBL" id="QYX33705.1"/>
    </source>
</evidence>
<proteinExistence type="predicted"/>
<dbReference type="Proteomes" id="UP000826540">
    <property type="component" value="Chromosome"/>
</dbReference>
<keyword evidence="2" id="KW-1185">Reference proteome</keyword>
<dbReference type="EMBL" id="CP080598">
    <property type="protein sequence ID" value="QYX33705.1"/>
    <property type="molecule type" value="Genomic_DNA"/>
</dbReference>
<sequence>MINNIITAINLNQVVVSRHARERAEERNLFIDEICFSVLKGEIIKDYPNDKPYPSCLIYGNNEKGDPIHSVWAYNQDTGYAVLITVYSPDPNEWINWRIKKTD</sequence>
<evidence type="ECO:0000313" key="2">
    <source>
        <dbReference type="Proteomes" id="UP000826540"/>
    </source>
</evidence>
<dbReference type="InterPro" id="IPR025354">
    <property type="entry name" value="DUF4258"/>
</dbReference>
<dbReference type="Pfam" id="PF14076">
    <property type="entry name" value="DUF4258"/>
    <property type="match status" value="1"/>
</dbReference>
<organism evidence="1 2">
    <name type="scientific">Sphaerospermopsis torques-reginae ITEP-024</name>
    <dbReference type="NCBI Taxonomy" id="984208"/>
    <lineage>
        <taxon>Bacteria</taxon>
        <taxon>Bacillati</taxon>
        <taxon>Cyanobacteriota</taxon>
        <taxon>Cyanophyceae</taxon>
        <taxon>Nostocales</taxon>
        <taxon>Aphanizomenonaceae</taxon>
        <taxon>Sphaerospermopsis</taxon>
        <taxon>Sphaerospermopsis torques-reginae</taxon>
    </lineage>
</organism>
<protein>
    <submittedName>
        <fullName evidence="1">DUF4258 domain-containing protein</fullName>
    </submittedName>
</protein>
<gene>
    <name evidence="1" type="ORF">K2F26_10610</name>
</gene>